<protein>
    <submittedName>
        <fullName evidence="1">Uncharacterized protein</fullName>
    </submittedName>
</protein>
<organism evidence="1 2">
    <name type="scientific">Stephania cephalantha</name>
    <dbReference type="NCBI Taxonomy" id="152367"/>
    <lineage>
        <taxon>Eukaryota</taxon>
        <taxon>Viridiplantae</taxon>
        <taxon>Streptophyta</taxon>
        <taxon>Embryophyta</taxon>
        <taxon>Tracheophyta</taxon>
        <taxon>Spermatophyta</taxon>
        <taxon>Magnoliopsida</taxon>
        <taxon>Ranunculales</taxon>
        <taxon>Menispermaceae</taxon>
        <taxon>Menispermoideae</taxon>
        <taxon>Cissampelideae</taxon>
        <taxon>Stephania</taxon>
    </lineage>
</organism>
<sequence>MYLSLPSAYRRIFDYKYEEKLCAIFIFFLMEKKQLLHPPRFEPMTSYFQISY</sequence>
<dbReference type="AlphaFoldDB" id="A0AAP0PVQ9"/>
<reference evidence="1 2" key="1">
    <citation type="submission" date="2024-01" db="EMBL/GenBank/DDBJ databases">
        <title>Genome assemblies of Stephania.</title>
        <authorList>
            <person name="Yang L."/>
        </authorList>
    </citation>
    <scope>NUCLEOTIDE SEQUENCE [LARGE SCALE GENOMIC DNA]</scope>
    <source>
        <strain evidence="1">JXDWG</strain>
        <tissue evidence="1">Leaf</tissue>
    </source>
</reference>
<comment type="caution">
    <text evidence="1">The sequence shown here is derived from an EMBL/GenBank/DDBJ whole genome shotgun (WGS) entry which is preliminary data.</text>
</comment>
<dbReference type="EMBL" id="JBBNAG010000002">
    <property type="protein sequence ID" value="KAK9158212.1"/>
    <property type="molecule type" value="Genomic_DNA"/>
</dbReference>
<keyword evidence="2" id="KW-1185">Reference proteome</keyword>
<dbReference type="Proteomes" id="UP001419268">
    <property type="component" value="Unassembled WGS sequence"/>
</dbReference>
<evidence type="ECO:0000313" key="2">
    <source>
        <dbReference type="Proteomes" id="UP001419268"/>
    </source>
</evidence>
<name>A0AAP0PVQ9_9MAGN</name>
<accession>A0AAP0PVQ9</accession>
<evidence type="ECO:0000313" key="1">
    <source>
        <dbReference type="EMBL" id="KAK9158212.1"/>
    </source>
</evidence>
<gene>
    <name evidence="1" type="ORF">Scep_004786</name>
</gene>
<proteinExistence type="predicted"/>